<gene>
    <name evidence="1" type="ORF">AOX59_15795</name>
</gene>
<keyword evidence="2" id="KW-1185">Reference proteome</keyword>
<dbReference type="KEGG" id="lao:AOX59_15795"/>
<reference evidence="1 2" key="1">
    <citation type="submission" date="2016-01" db="EMBL/GenBank/DDBJ databases">
        <title>Complete genome sequence of strain Lentibacillus amyloliquefaciens LAM0015T isolated from saline sediment.</title>
        <authorList>
            <person name="Wang J.-L."/>
            <person name="He M.-X."/>
        </authorList>
    </citation>
    <scope>NUCLEOTIDE SEQUENCE [LARGE SCALE GENOMIC DNA]</scope>
    <source>
        <strain evidence="1 2">LAM0015</strain>
    </source>
</reference>
<evidence type="ECO:0000313" key="1">
    <source>
        <dbReference type="EMBL" id="ALX49907.1"/>
    </source>
</evidence>
<name>A0A0U4FAT2_9BACI</name>
<accession>A0A0U4FAT2</accession>
<sequence>MYVSIKKLGWLEEKLHKLSPQTFLNVWFVIFYYSNGEIMNKTFFSGEWDKKYFLGSYIQEGNMDCYYLSLGIHTSRKYHGKLL</sequence>
<dbReference type="AlphaFoldDB" id="A0A0U4FAT2"/>
<organism evidence="1 2">
    <name type="scientific">Lentibacillus amyloliquefaciens</name>
    <dbReference type="NCBI Taxonomy" id="1472767"/>
    <lineage>
        <taxon>Bacteria</taxon>
        <taxon>Bacillati</taxon>
        <taxon>Bacillota</taxon>
        <taxon>Bacilli</taxon>
        <taxon>Bacillales</taxon>
        <taxon>Bacillaceae</taxon>
        <taxon>Lentibacillus</taxon>
    </lineage>
</organism>
<dbReference type="Proteomes" id="UP000050331">
    <property type="component" value="Chromosome"/>
</dbReference>
<dbReference type="EMBL" id="CP013862">
    <property type="protein sequence ID" value="ALX49907.1"/>
    <property type="molecule type" value="Genomic_DNA"/>
</dbReference>
<proteinExistence type="predicted"/>
<protein>
    <submittedName>
        <fullName evidence="1">Uncharacterized protein</fullName>
    </submittedName>
</protein>
<evidence type="ECO:0000313" key="2">
    <source>
        <dbReference type="Proteomes" id="UP000050331"/>
    </source>
</evidence>